<dbReference type="FunFam" id="3.30.70.270:FF:000026">
    <property type="entry name" value="Transposon Ty3-G Gag-Pol polyprotein"/>
    <property type="match status" value="1"/>
</dbReference>
<proteinExistence type="predicted"/>
<organism evidence="3 4">
    <name type="scientific">Centaurea solstitialis</name>
    <name type="common">yellow star-thistle</name>
    <dbReference type="NCBI Taxonomy" id="347529"/>
    <lineage>
        <taxon>Eukaryota</taxon>
        <taxon>Viridiplantae</taxon>
        <taxon>Streptophyta</taxon>
        <taxon>Embryophyta</taxon>
        <taxon>Tracheophyta</taxon>
        <taxon>Spermatophyta</taxon>
        <taxon>Magnoliopsida</taxon>
        <taxon>eudicotyledons</taxon>
        <taxon>Gunneridae</taxon>
        <taxon>Pentapetalae</taxon>
        <taxon>asterids</taxon>
        <taxon>campanulids</taxon>
        <taxon>Asterales</taxon>
        <taxon>Asteraceae</taxon>
        <taxon>Carduoideae</taxon>
        <taxon>Cardueae</taxon>
        <taxon>Centaureinae</taxon>
        <taxon>Centaurea</taxon>
    </lineage>
</organism>
<dbReference type="Gene3D" id="3.30.70.270">
    <property type="match status" value="1"/>
</dbReference>
<accession>A0AA38T3P9</accession>
<dbReference type="InterPro" id="IPR012337">
    <property type="entry name" value="RNaseH-like_sf"/>
</dbReference>
<dbReference type="PANTHER" id="PTHR37984:SF5">
    <property type="entry name" value="PROTEIN NYNRIN-LIKE"/>
    <property type="match status" value="1"/>
</dbReference>
<dbReference type="SUPFAM" id="SSF53098">
    <property type="entry name" value="Ribonuclease H-like"/>
    <property type="match status" value="1"/>
</dbReference>
<name>A0AA38T3P9_9ASTR</name>
<dbReference type="GO" id="GO:0003824">
    <property type="term" value="F:catalytic activity"/>
    <property type="evidence" value="ECO:0007669"/>
    <property type="project" value="UniProtKB-KW"/>
</dbReference>
<dbReference type="EMBL" id="JARYMX010000004">
    <property type="protein sequence ID" value="KAJ9553828.1"/>
    <property type="molecule type" value="Genomic_DNA"/>
</dbReference>
<dbReference type="AlphaFoldDB" id="A0AA38T3P9"/>
<dbReference type="Proteomes" id="UP001172457">
    <property type="component" value="Chromosome 4"/>
</dbReference>
<dbReference type="InterPro" id="IPR036397">
    <property type="entry name" value="RNaseH_sf"/>
</dbReference>
<dbReference type="InterPro" id="IPR043502">
    <property type="entry name" value="DNA/RNA_pol_sf"/>
</dbReference>
<dbReference type="PANTHER" id="PTHR37984">
    <property type="entry name" value="PROTEIN CBG26694"/>
    <property type="match status" value="1"/>
</dbReference>
<comment type="caution">
    <text evidence="3">The sequence shown here is derived from an EMBL/GenBank/DDBJ whole genome shotgun (WGS) entry which is preliminary data.</text>
</comment>
<sequence length="180" mass="20549">MVREGIVLGHKISKDGLEVDKAKIDTISKLPPPTNIKGVRSFLGHAGFYRRFIKDFSKITRPLTKLLEKDAPIIFYEKCISAFETLKHHLTNAPIMVPPDWDQPFEIMCDASDYVCRYGCPKAIISDRGTHFSNYLLEKTLKRYGVHHRFSTAYHPQANGQAENTNQALKRILEKTVDNC</sequence>
<dbReference type="InterPro" id="IPR050951">
    <property type="entry name" value="Retrovirus_Pol_polyprotein"/>
</dbReference>
<keyword evidence="1" id="KW-0511">Multifunctional enzyme</keyword>
<dbReference type="InterPro" id="IPR041577">
    <property type="entry name" value="RT_RNaseH_2"/>
</dbReference>
<reference evidence="3" key="1">
    <citation type="submission" date="2023-03" db="EMBL/GenBank/DDBJ databases">
        <title>Chromosome-scale reference genome and RAD-based genetic map of yellow starthistle (Centaurea solstitialis) reveal putative structural variation and QTLs associated with invader traits.</title>
        <authorList>
            <person name="Reatini B."/>
            <person name="Cang F.A."/>
            <person name="Jiang Q."/>
            <person name="Mckibben M.T.W."/>
            <person name="Barker M.S."/>
            <person name="Rieseberg L.H."/>
            <person name="Dlugosch K.M."/>
        </authorList>
    </citation>
    <scope>NUCLEOTIDE SEQUENCE</scope>
    <source>
        <strain evidence="3">CAN-66</strain>
        <tissue evidence="3">Leaf</tissue>
    </source>
</reference>
<gene>
    <name evidence="3" type="ORF">OSB04_017873</name>
</gene>
<dbReference type="GO" id="GO:0015074">
    <property type="term" value="P:DNA integration"/>
    <property type="evidence" value="ECO:0007669"/>
    <property type="project" value="InterPro"/>
</dbReference>
<dbReference type="SUPFAM" id="SSF56672">
    <property type="entry name" value="DNA/RNA polymerases"/>
    <property type="match status" value="1"/>
</dbReference>
<dbReference type="InterPro" id="IPR043128">
    <property type="entry name" value="Rev_trsase/Diguanyl_cyclase"/>
</dbReference>
<dbReference type="PROSITE" id="PS50994">
    <property type="entry name" value="INTEGRASE"/>
    <property type="match status" value="1"/>
</dbReference>
<evidence type="ECO:0000313" key="3">
    <source>
        <dbReference type="EMBL" id="KAJ9553828.1"/>
    </source>
</evidence>
<feature type="domain" description="Integrase catalytic" evidence="2">
    <location>
        <begin position="58"/>
        <end position="180"/>
    </location>
</feature>
<dbReference type="GO" id="GO:0003676">
    <property type="term" value="F:nucleic acid binding"/>
    <property type="evidence" value="ECO:0007669"/>
    <property type="project" value="InterPro"/>
</dbReference>
<dbReference type="InterPro" id="IPR001584">
    <property type="entry name" value="Integrase_cat-core"/>
</dbReference>
<protein>
    <recommendedName>
        <fullName evidence="2">Integrase catalytic domain-containing protein</fullName>
    </recommendedName>
</protein>
<evidence type="ECO:0000256" key="1">
    <source>
        <dbReference type="ARBA" id="ARBA00023268"/>
    </source>
</evidence>
<keyword evidence="4" id="KW-1185">Reference proteome</keyword>
<evidence type="ECO:0000259" key="2">
    <source>
        <dbReference type="PROSITE" id="PS50994"/>
    </source>
</evidence>
<dbReference type="Gene3D" id="3.30.420.10">
    <property type="entry name" value="Ribonuclease H-like superfamily/Ribonuclease H"/>
    <property type="match status" value="1"/>
</dbReference>
<dbReference type="Pfam" id="PF17919">
    <property type="entry name" value="RT_RNaseH_2"/>
    <property type="match status" value="1"/>
</dbReference>
<evidence type="ECO:0000313" key="4">
    <source>
        <dbReference type="Proteomes" id="UP001172457"/>
    </source>
</evidence>